<dbReference type="EMBL" id="BMNC01000002">
    <property type="protein sequence ID" value="GGM82232.1"/>
    <property type="molecule type" value="Genomic_DNA"/>
</dbReference>
<dbReference type="Pfam" id="PF01740">
    <property type="entry name" value="STAS"/>
    <property type="match status" value="1"/>
</dbReference>
<protein>
    <recommendedName>
        <fullName evidence="2">Anti-sigma factor antagonist</fullName>
    </recommendedName>
</protein>
<keyword evidence="5" id="KW-1185">Reference proteome</keyword>
<dbReference type="InterPro" id="IPR036513">
    <property type="entry name" value="STAS_dom_sf"/>
</dbReference>
<evidence type="ECO:0000313" key="5">
    <source>
        <dbReference type="Proteomes" id="UP000597656"/>
    </source>
</evidence>
<dbReference type="InterPro" id="IPR002645">
    <property type="entry name" value="STAS_dom"/>
</dbReference>
<reference evidence="5" key="1">
    <citation type="journal article" date="2019" name="Int. J. Syst. Evol. Microbiol.">
        <title>The Global Catalogue of Microorganisms (GCM) 10K type strain sequencing project: providing services to taxonomists for standard genome sequencing and annotation.</title>
        <authorList>
            <consortium name="The Broad Institute Genomics Platform"/>
            <consortium name="The Broad Institute Genome Sequencing Center for Infectious Disease"/>
            <person name="Wu L."/>
            <person name="Ma J."/>
        </authorList>
    </citation>
    <scope>NUCLEOTIDE SEQUENCE [LARGE SCALE GENOMIC DNA]</scope>
    <source>
        <strain evidence="5">CGMCC 4.7319</strain>
    </source>
</reference>
<comment type="similarity">
    <text evidence="1 2">Belongs to the anti-sigma-factor antagonist family.</text>
</comment>
<name>A0ABQ2HJN3_9PSEU</name>
<evidence type="ECO:0000313" key="4">
    <source>
        <dbReference type="EMBL" id="GGM82232.1"/>
    </source>
</evidence>
<dbReference type="Proteomes" id="UP000597656">
    <property type="component" value="Unassembled WGS sequence"/>
</dbReference>
<comment type="caution">
    <text evidence="4">The sequence shown here is derived from an EMBL/GenBank/DDBJ whole genome shotgun (WGS) entry which is preliminary data.</text>
</comment>
<organism evidence="4 5">
    <name type="scientific">Lentzea pudingi</name>
    <dbReference type="NCBI Taxonomy" id="1789439"/>
    <lineage>
        <taxon>Bacteria</taxon>
        <taxon>Bacillati</taxon>
        <taxon>Actinomycetota</taxon>
        <taxon>Actinomycetes</taxon>
        <taxon>Pseudonocardiales</taxon>
        <taxon>Pseudonocardiaceae</taxon>
        <taxon>Lentzea</taxon>
    </lineage>
</organism>
<evidence type="ECO:0000259" key="3">
    <source>
        <dbReference type="PROSITE" id="PS50801"/>
    </source>
</evidence>
<dbReference type="Gene3D" id="3.30.750.24">
    <property type="entry name" value="STAS domain"/>
    <property type="match status" value="1"/>
</dbReference>
<sequence>MLGVRVSCAFGHRGVLVNEELFKESPLLTVRAADVAGVVVIAVEGEIDVDTADEVLDAVRLGFASGGPVLVADLTLVSFFGSTGISTLISAHELAEENGKKLHVVAPQRAVRRPLQVTGVADVLALYDSVEEALSALKPVPSE</sequence>
<dbReference type="SUPFAM" id="SSF52091">
    <property type="entry name" value="SpoIIaa-like"/>
    <property type="match status" value="1"/>
</dbReference>
<dbReference type="PROSITE" id="PS50801">
    <property type="entry name" value="STAS"/>
    <property type="match status" value="1"/>
</dbReference>
<feature type="domain" description="STAS" evidence="3">
    <location>
        <begin position="28"/>
        <end position="137"/>
    </location>
</feature>
<accession>A0ABQ2HJN3</accession>
<dbReference type="PANTHER" id="PTHR33495:SF2">
    <property type="entry name" value="ANTI-SIGMA FACTOR ANTAGONIST TM_1081-RELATED"/>
    <property type="match status" value="1"/>
</dbReference>
<dbReference type="PANTHER" id="PTHR33495">
    <property type="entry name" value="ANTI-SIGMA FACTOR ANTAGONIST TM_1081-RELATED-RELATED"/>
    <property type="match status" value="1"/>
</dbReference>
<proteinExistence type="inferred from homology"/>
<evidence type="ECO:0000256" key="1">
    <source>
        <dbReference type="ARBA" id="ARBA00009013"/>
    </source>
</evidence>
<dbReference type="InterPro" id="IPR003658">
    <property type="entry name" value="Anti-sigma_ant"/>
</dbReference>
<evidence type="ECO:0000256" key="2">
    <source>
        <dbReference type="RuleBase" id="RU003749"/>
    </source>
</evidence>
<dbReference type="NCBIfam" id="TIGR00377">
    <property type="entry name" value="ant_ant_sig"/>
    <property type="match status" value="1"/>
</dbReference>
<dbReference type="CDD" id="cd07043">
    <property type="entry name" value="STAS_anti-anti-sigma_factors"/>
    <property type="match status" value="1"/>
</dbReference>
<gene>
    <name evidence="4" type="ORF">GCM10011609_17720</name>
</gene>